<accession>A0ACC6PCD8</accession>
<organism evidence="1 2">
    <name type="scientific">Saccharibacillus sacchari</name>
    <dbReference type="NCBI Taxonomy" id="456493"/>
    <lineage>
        <taxon>Bacteria</taxon>
        <taxon>Bacillati</taxon>
        <taxon>Bacillota</taxon>
        <taxon>Bacilli</taxon>
        <taxon>Bacillales</taxon>
        <taxon>Paenibacillaceae</taxon>
        <taxon>Saccharibacillus</taxon>
    </lineage>
</organism>
<dbReference type="EMBL" id="JBBKAR010000033">
    <property type="protein sequence ID" value="MEJ8304179.1"/>
    <property type="molecule type" value="Genomic_DNA"/>
</dbReference>
<gene>
    <name evidence="1" type="ORF">WKI47_09770</name>
</gene>
<keyword evidence="2" id="KW-1185">Reference proteome</keyword>
<dbReference type="Proteomes" id="UP001380953">
    <property type="component" value="Unassembled WGS sequence"/>
</dbReference>
<proteinExistence type="predicted"/>
<protein>
    <submittedName>
        <fullName evidence="1">Uncharacterized protein</fullName>
    </submittedName>
</protein>
<evidence type="ECO:0000313" key="1">
    <source>
        <dbReference type="EMBL" id="MEJ8304179.1"/>
    </source>
</evidence>
<sequence>MGVSKRAGGWWKSAADPVRTRLGDMQADGGTSAFTEKDVRPHRLIPAIGSLSERLVR</sequence>
<name>A0ACC6PCD8_9BACL</name>
<evidence type="ECO:0000313" key="2">
    <source>
        <dbReference type="Proteomes" id="UP001380953"/>
    </source>
</evidence>
<comment type="caution">
    <text evidence="1">The sequence shown here is derived from an EMBL/GenBank/DDBJ whole genome shotgun (WGS) entry which is preliminary data.</text>
</comment>
<reference evidence="1" key="1">
    <citation type="submission" date="2024-03" db="EMBL/GenBank/DDBJ databases">
        <title>Whole genome sequecning of epiphytes from Marcgravia umbellata leaves.</title>
        <authorList>
            <person name="Kumar G."/>
            <person name="Savka M.A."/>
        </authorList>
    </citation>
    <scope>NUCLEOTIDE SEQUENCE</scope>
    <source>
        <strain evidence="1">RIT_BL5</strain>
    </source>
</reference>